<evidence type="ECO:0000256" key="2">
    <source>
        <dbReference type="ARBA" id="ARBA00021200"/>
    </source>
</evidence>
<evidence type="ECO:0000256" key="9">
    <source>
        <dbReference type="ARBA" id="ARBA00023136"/>
    </source>
</evidence>
<dbReference type="Pfam" id="PF14828">
    <property type="entry name" value="Amnionless"/>
    <property type="match status" value="1"/>
</dbReference>
<keyword evidence="9 10" id="KW-0472">Membrane</keyword>
<name>A0A4C1YDY6_EUMVA</name>
<evidence type="ECO:0000256" key="7">
    <source>
        <dbReference type="ARBA" id="ARBA00022927"/>
    </source>
</evidence>
<evidence type="ECO:0000313" key="12">
    <source>
        <dbReference type="EMBL" id="GBP73553.1"/>
    </source>
</evidence>
<dbReference type="GO" id="GO:0015031">
    <property type="term" value="P:protein transport"/>
    <property type="evidence" value="ECO:0007669"/>
    <property type="project" value="UniProtKB-KW"/>
</dbReference>
<evidence type="ECO:0000313" key="13">
    <source>
        <dbReference type="Proteomes" id="UP000299102"/>
    </source>
</evidence>
<gene>
    <name evidence="12" type="primary">AMN</name>
    <name evidence="12" type="ORF">EVAR_99147_1</name>
</gene>
<dbReference type="PANTHER" id="PTHR14995">
    <property type="entry name" value="AMNIONLESS"/>
    <property type="match status" value="1"/>
</dbReference>
<evidence type="ECO:0000256" key="4">
    <source>
        <dbReference type="ARBA" id="ARBA00022475"/>
    </source>
</evidence>
<dbReference type="GO" id="GO:0016324">
    <property type="term" value="C:apical plasma membrane"/>
    <property type="evidence" value="ECO:0007669"/>
    <property type="project" value="TreeGrafter"/>
</dbReference>
<dbReference type="InterPro" id="IPR026112">
    <property type="entry name" value="AMN"/>
</dbReference>
<evidence type="ECO:0000256" key="11">
    <source>
        <dbReference type="SAM" id="SignalP"/>
    </source>
</evidence>
<dbReference type="OrthoDB" id="10067964at2759"/>
<evidence type="ECO:0000256" key="3">
    <source>
        <dbReference type="ARBA" id="ARBA00022448"/>
    </source>
</evidence>
<dbReference type="EMBL" id="BGZK01001178">
    <property type="protein sequence ID" value="GBP73553.1"/>
    <property type="molecule type" value="Genomic_DNA"/>
</dbReference>
<comment type="caution">
    <text evidence="12">The sequence shown here is derived from an EMBL/GenBank/DDBJ whole genome shotgun (WGS) entry which is preliminary data.</text>
</comment>
<accession>A0A4C1YDY6</accession>
<keyword evidence="13" id="KW-1185">Reference proteome</keyword>
<reference evidence="12 13" key="1">
    <citation type="journal article" date="2019" name="Commun. Biol.">
        <title>The bagworm genome reveals a unique fibroin gene that provides high tensile strength.</title>
        <authorList>
            <person name="Kono N."/>
            <person name="Nakamura H."/>
            <person name="Ohtoshi R."/>
            <person name="Tomita M."/>
            <person name="Numata K."/>
            <person name="Arakawa K."/>
        </authorList>
    </citation>
    <scope>NUCLEOTIDE SEQUENCE [LARGE SCALE GENOMIC DNA]</scope>
</reference>
<evidence type="ECO:0000256" key="1">
    <source>
        <dbReference type="ARBA" id="ARBA00004251"/>
    </source>
</evidence>
<feature type="chain" id="PRO_5020041258" description="Protein amnionless" evidence="11">
    <location>
        <begin position="19"/>
        <end position="500"/>
    </location>
</feature>
<dbReference type="GO" id="GO:0030139">
    <property type="term" value="C:endocytic vesicle"/>
    <property type="evidence" value="ECO:0007669"/>
    <property type="project" value="TreeGrafter"/>
</dbReference>
<protein>
    <recommendedName>
        <fullName evidence="2">Protein amnionless</fullName>
    </recommendedName>
</protein>
<evidence type="ECO:0000256" key="5">
    <source>
        <dbReference type="ARBA" id="ARBA00022692"/>
    </source>
</evidence>
<evidence type="ECO:0000256" key="10">
    <source>
        <dbReference type="SAM" id="Phobius"/>
    </source>
</evidence>
<keyword evidence="6 11" id="KW-0732">Signal</keyword>
<organism evidence="12 13">
    <name type="scientific">Eumeta variegata</name>
    <name type="common">Bagworm moth</name>
    <name type="synonym">Eumeta japonica</name>
    <dbReference type="NCBI Taxonomy" id="151549"/>
    <lineage>
        <taxon>Eukaryota</taxon>
        <taxon>Metazoa</taxon>
        <taxon>Ecdysozoa</taxon>
        <taxon>Arthropoda</taxon>
        <taxon>Hexapoda</taxon>
        <taxon>Insecta</taxon>
        <taxon>Pterygota</taxon>
        <taxon>Neoptera</taxon>
        <taxon>Endopterygota</taxon>
        <taxon>Lepidoptera</taxon>
        <taxon>Glossata</taxon>
        <taxon>Ditrysia</taxon>
        <taxon>Tineoidea</taxon>
        <taxon>Psychidae</taxon>
        <taxon>Oiketicinae</taxon>
        <taxon>Eumeta</taxon>
    </lineage>
</organism>
<sequence>MLSVLPFILLIISNSSVCTEVKWIPNTNFNLPSNFRSNRLPCSNETVVFPNVLSSAVVIEGDESLSGMILPNDGTIFLPRDGEITFEQDGTADGCKGGDTYYQDVMEWWWAQPDVWSSPEFNDATPDAERVPCYDDIVEFPKDARFTIWLPDNTQYIRGLRINNESFSQSGLELLRFDTYRANPRQTFLMNRNQETGIKISEKQCYTKAGCPCQDNPLQIICAKKYCKPIQCVNPIKPVGHCCNICGGSVAFDTADTFDMAEFRSLVEKYINENGGREKLAYHVGKLSDVRVQLVVVEKTQYESIGAAVVSMVNAHLQRRWVAGVVQMSLSGVPLSMTGFGGRVVLGAFVLVIVVVFLLYIGSYKKIPLPRYPIMRVWRSGAANIGVITRFQGRTESVVSLTRRESPPPYGDSAHGTTAFRNPLYESKIVIGDNNVQERLKYNIGLGRNREQDQMQIENGAKTEIERGNNIRLVIDIVIGRYKRRKDSSVVHASEATGTS</sequence>
<keyword evidence="4" id="KW-1003">Cell membrane</keyword>
<dbReference type="AlphaFoldDB" id="A0A4C1YDY6"/>
<keyword evidence="7" id="KW-0653">Protein transport</keyword>
<keyword evidence="5 10" id="KW-0812">Transmembrane</keyword>
<feature type="signal peptide" evidence="11">
    <location>
        <begin position="1"/>
        <end position="18"/>
    </location>
</feature>
<keyword evidence="8 10" id="KW-1133">Transmembrane helix</keyword>
<dbReference type="STRING" id="151549.A0A4C1YDY6"/>
<feature type="transmembrane region" description="Helical" evidence="10">
    <location>
        <begin position="340"/>
        <end position="361"/>
    </location>
</feature>
<comment type="subcellular location">
    <subcellularLocation>
        <location evidence="1">Cell membrane</location>
        <topology evidence="1">Single-pass type I membrane protein</topology>
    </subcellularLocation>
</comment>
<keyword evidence="3" id="KW-0813">Transport</keyword>
<evidence type="ECO:0000256" key="6">
    <source>
        <dbReference type="ARBA" id="ARBA00022729"/>
    </source>
</evidence>
<evidence type="ECO:0000256" key="8">
    <source>
        <dbReference type="ARBA" id="ARBA00022989"/>
    </source>
</evidence>
<dbReference type="Proteomes" id="UP000299102">
    <property type="component" value="Unassembled WGS sequence"/>
</dbReference>
<dbReference type="GO" id="GO:0006898">
    <property type="term" value="P:receptor-mediated endocytosis"/>
    <property type="evidence" value="ECO:0007669"/>
    <property type="project" value="TreeGrafter"/>
</dbReference>
<proteinExistence type="predicted"/>
<dbReference type="PANTHER" id="PTHR14995:SF2">
    <property type="entry name" value="PROTEIN AMNIONLESS"/>
    <property type="match status" value="1"/>
</dbReference>